<evidence type="ECO:0000313" key="2">
    <source>
        <dbReference type="Proteomes" id="UP000600449"/>
    </source>
</evidence>
<dbReference type="RefSeq" id="WP_188914209.1">
    <property type="nucleotide sequence ID" value="NZ_BMMF01000009.1"/>
</dbReference>
<dbReference type="AlphaFoldDB" id="A0A917QBR9"/>
<dbReference type="InterPro" id="IPR012347">
    <property type="entry name" value="Ferritin-like"/>
</dbReference>
<comment type="caution">
    <text evidence="1">The sequence shown here is derived from an EMBL/GenBank/DDBJ whole genome shotgun (WGS) entry which is preliminary data.</text>
</comment>
<sequence>MTDLQSTYVTALKNTHSLELEALQAMERQVERLERYPQMKAILEQHIEETKLQRDRLETALDGQGASPSSVKEGALGLAGNLAAIFHAPAKDEILKNVYADHALENYEIAAYRSLIAIAKRAGDARNVPALEQSLAEEEAMAERVAAQIEPVTATYLELTLSGADASR</sequence>
<reference evidence="1 2" key="1">
    <citation type="journal article" date="2014" name="Int. J. Syst. Evol. Microbiol.">
        <title>Complete genome sequence of Corynebacterium casei LMG S-19264T (=DSM 44701T), isolated from a smear-ripened cheese.</title>
        <authorList>
            <consortium name="US DOE Joint Genome Institute (JGI-PGF)"/>
            <person name="Walter F."/>
            <person name="Albersmeier A."/>
            <person name="Kalinowski J."/>
            <person name="Ruckert C."/>
        </authorList>
    </citation>
    <scope>NUCLEOTIDE SEQUENCE [LARGE SCALE GENOMIC DNA]</scope>
    <source>
        <strain evidence="1 2">CGMCC 1.9161</strain>
    </source>
</reference>
<dbReference type="InterPro" id="IPR010287">
    <property type="entry name" value="DUF892_YciF-like"/>
</dbReference>
<dbReference type="Proteomes" id="UP000600449">
    <property type="component" value="Unassembled WGS sequence"/>
</dbReference>
<name>A0A917QBR9_9HYPH</name>
<dbReference type="SUPFAM" id="SSF47240">
    <property type="entry name" value="Ferritin-like"/>
    <property type="match status" value="1"/>
</dbReference>
<organism evidence="1 2">
    <name type="scientific">Salinarimonas ramus</name>
    <dbReference type="NCBI Taxonomy" id="690164"/>
    <lineage>
        <taxon>Bacteria</taxon>
        <taxon>Pseudomonadati</taxon>
        <taxon>Pseudomonadota</taxon>
        <taxon>Alphaproteobacteria</taxon>
        <taxon>Hyphomicrobiales</taxon>
        <taxon>Salinarimonadaceae</taxon>
        <taxon>Salinarimonas</taxon>
    </lineage>
</organism>
<dbReference type="InterPro" id="IPR009078">
    <property type="entry name" value="Ferritin-like_SF"/>
</dbReference>
<protein>
    <submittedName>
        <fullName evidence="1">YciE/YciF family protein</fullName>
    </submittedName>
</protein>
<dbReference type="EMBL" id="BMMF01000009">
    <property type="protein sequence ID" value="GGK42176.1"/>
    <property type="molecule type" value="Genomic_DNA"/>
</dbReference>
<keyword evidence="2" id="KW-1185">Reference proteome</keyword>
<dbReference type="Pfam" id="PF05974">
    <property type="entry name" value="DUF892"/>
    <property type="match status" value="1"/>
</dbReference>
<gene>
    <name evidence="1" type="ORF">GCM10011322_31610</name>
</gene>
<accession>A0A917QBR9</accession>
<dbReference type="Gene3D" id="1.20.1260.10">
    <property type="match status" value="1"/>
</dbReference>
<evidence type="ECO:0000313" key="1">
    <source>
        <dbReference type="EMBL" id="GGK42176.1"/>
    </source>
</evidence>
<proteinExistence type="predicted"/>